<dbReference type="Proteomes" id="UP000284202">
    <property type="component" value="Unassembled WGS sequence"/>
</dbReference>
<gene>
    <name evidence="1" type="ORF">D3P04_04875</name>
</gene>
<dbReference type="EMBL" id="QZCG01000002">
    <property type="protein sequence ID" value="RJE88237.1"/>
    <property type="molecule type" value="Genomic_DNA"/>
</dbReference>
<sequence length="183" mass="21182">MLEGKMEKLINEIRKKNDEWGDSHRMEATGDISEQILMIDEKTYRPLSQQMRDYYTIVSTWENGLLGKTSYPPSQLKELYEQDDVREVINLIAENYRPVPPSDNSDWNRTAIFAKEQGGLGVTFYWWKNTNDDEPAIISISGGDVKIFADLLEYLKYLAYNEFSEAGDAIYSDLERERGTLSD</sequence>
<protein>
    <recommendedName>
        <fullName evidence="3">SMI1/KNR4 family protein</fullName>
    </recommendedName>
</protein>
<accession>A0A418T4X8</accession>
<comment type="caution">
    <text evidence="1">The sequence shown here is derived from an EMBL/GenBank/DDBJ whole genome shotgun (WGS) entry which is preliminary data.</text>
</comment>
<dbReference type="AlphaFoldDB" id="A0A418T4X8"/>
<organism evidence="1 2">
    <name type="scientific">Paracoccus onubensis</name>
    <dbReference type="NCBI Taxonomy" id="1675788"/>
    <lineage>
        <taxon>Bacteria</taxon>
        <taxon>Pseudomonadati</taxon>
        <taxon>Pseudomonadota</taxon>
        <taxon>Alphaproteobacteria</taxon>
        <taxon>Rhodobacterales</taxon>
        <taxon>Paracoccaceae</taxon>
        <taxon>Paracoccus</taxon>
    </lineage>
</organism>
<keyword evidence="2" id="KW-1185">Reference proteome</keyword>
<evidence type="ECO:0000313" key="1">
    <source>
        <dbReference type="EMBL" id="RJE88237.1"/>
    </source>
</evidence>
<evidence type="ECO:0008006" key="3">
    <source>
        <dbReference type="Google" id="ProtNLM"/>
    </source>
</evidence>
<proteinExistence type="predicted"/>
<evidence type="ECO:0000313" key="2">
    <source>
        <dbReference type="Proteomes" id="UP000284202"/>
    </source>
</evidence>
<reference evidence="2" key="1">
    <citation type="submission" date="2018-09" db="EMBL/GenBank/DDBJ databases">
        <title>Acidovorax cavernicola nov. sp. isolated from Gruta de las Maravillas (Aracena, Spain).</title>
        <authorList>
            <person name="Jurado V."/>
            <person name="Gutierrez-Patricio S."/>
            <person name="Gonzalez-Pimentel J.L."/>
            <person name="Miller A.Z."/>
            <person name="Laiz L."/>
            <person name="Saiz-Jimenez C."/>
        </authorList>
    </citation>
    <scope>NUCLEOTIDE SEQUENCE [LARGE SCALE GENOMIC DNA]</scope>
    <source>
        <strain evidence="2">1011MAR3C25</strain>
    </source>
</reference>
<name>A0A418T4X8_9RHOB</name>